<keyword evidence="1" id="KW-1133">Transmembrane helix</keyword>
<dbReference type="EMBL" id="CAWVOK010000034">
    <property type="protein sequence ID" value="CAK8163577.1"/>
    <property type="molecule type" value="Genomic_DNA"/>
</dbReference>
<keyword evidence="3" id="KW-1185">Reference proteome</keyword>
<reference evidence="2 3" key="1">
    <citation type="submission" date="2024-01" db="EMBL/GenBank/DDBJ databases">
        <authorList>
            <person name="Kunselman E."/>
        </authorList>
    </citation>
    <scope>NUCLEOTIDE SEQUENCE [LARGE SCALE GENOMIC DNA]</scope>
    <source>
        <strain evidence="2">2 abalone samples</strain>
    </source>
</reference>
<protein>
    <submittedName>
        <fullName evidence="2">Uncharacterized protein</fullName>
    </submittedName>
</protein>
<proteinExistence type="predicted"/>
<evidence type="ECO:0000313" key="2">
    <source>
        <dbReference type="EMBL" id="CAK8163577.1"/>
    </source>
</evidence>
<gene>
    <name evidence="2" type="ORF">CAXC1_80035</name>
</gene>
<keyword evidence="1" id="KW-0812">Transmembrane</keyword>
<dbReference type="RefSeq" id="WP_338364919.1">
    <property type="nucleotide sequence ID" value="NZ_CAWVOK010000034.1"/>
</dbReference>
<keyword evidence="1" id="KW-0472">Membrane</keyword>
<evidence type="ECO:0000313" key="3">
    <source>
        <dbReference type="Proteomes" id="UP001314181"/>
    </source>
</evidence>
<accession>A0ABM9N9H8</accession>
<organism evidence="2 3">
    <name type="scientific">Candidatus Xenohaliotis californiensis</name>
    <dbReference type="NCBI Taxonomy" id="84677"/>
    <lineage>
        <taxon>Bacteria</taxon>
        <taxon>Pseudomonadati</taxon>
        <taxon>Pseudomonadota</taxon>
        <taxon>Alphaproteobacteria</taxon>
        <taxon>Rickettsiales</taxon>
        <taxon>Anaplasmataceae</taxon>
        <taxon>Candidatus Xenohaliotis</taxon>
    </lineage>
</organism>
<feature type="transmembrane region" description="Helical" evidence="1">
    <location>
        <begin position="210"/>
        <end position="229"/>
    </location>
</feature>
<evidence type="ECO:0000256" key="1">
    <source>
        <dbReference type="SAM" id="Phobius"/>
    </source>
</evidence>
<dbReference type="Proteomes" id="UP001314181">
    <property type="component" value="Unassembled WGS sequence"/>
</dbReference>
<name>A0ABM9N9H8_9RICK</name>
<comment type="caution">
    <text evidence="2">The sequence shown here is derived from an EMBL/GenBank/DDBJ whole genome shotgun (WGS) entry which is preliminary data.</text>
</comment>
<sequence length="401" mass="46544">MARVQPIKDYSSHSVSVWDSLKHYTKGTANRVPNIVNDALIHALCASDGYRTTGDIHLSRADIKMNLLTSGFLRTLNERILSPRHYNNFEFRWIRHQGMIRLSLLYYKNKRSMPKIVPGKYIANMPGFDFTGYKKLLHKMEKSASFLYLGAKQRELETGTPVLTFKASRIDFIKPYVKSRLASEFAYRHIYDRVSDVAHVDKLRTNIARFIFYTPLLLIPLIGWLIIYISEKYNAMNDVSAFFGPYSTQLYVAENFANMYSAMQPDNKARYNAITRIQLSDLESPSDEELRYINEELYGNKTADSAAMESRNRTRVDSYGASYDKRAADLSVHSVRDKPRDSAKEIGRLRERKMHVATNRYNNAAKHDFYSDKYPNEVLSKGEYIDVDKNTQKIRRNNRNE</sequence>